<accession>A0A6B4FYD4</accession>
<protein>
    <submittedName>
        <fullName evidence="1">Uncharacterized protein</fullName>
    </submittedName>
</protein>
<name>A0A6B4FYD4_CLOBO</name>
<evidence type="ECO:0000313" key="2">
    <source>
        <dbReference type="Proteomes" id="UP000478995"/>
    </source>
</evidence>
<proteinExistence type="predicted"/>
<dbReference type="Proteomes" id="UP000478995">
    <property type="component" value="Unassembled WGS sequence"/>
</dbReference>
<comment type="caution">
    <text evidence="1">The sequence shown here is derived from an EMBL/GenBank/DDBJ whole genome shotgun (WGS) entry which is preliminary data.</text>
</comment>
<sequence length="58" mass="6480">MSSPISNVKEYYGESIFLIVAPIGILIDYFGWFAISDNPVSITRTLRVVIMIFAILLA</sequence>
<evidence type="ECO:0000313" key="1">
    <source>
        <dbReference type="EMBL" id="NFG15281.1"/>
    </source>
</evidence>
<dbReference type="EMBL" id="SWOY01000001">
    <property type="protein sequence ID" value="NFG15281.1"/>
    <property type="molecule type" value="Genomic_DNA"/>
</dbReference>
<dbReference type="AlphaFoldDB" id="A0A6B4FYD4"/>
<organism evidence="1 2">
    <name type="scientific">Clostridium botulinum</name>
    <dbReference type="NCBI Taxonomy" id="1491"/>
    <lineage>
        <taxon>Bacteria</taxon>
        <taxon>Bacillati</taxon>
        <taxon>Bacillota</taxon>
        <taxon>Clostridia</taxon>
        <taxon>Eubacteriales</taxon>
        <taxon>Clostridiaceae</taxon>
        <taxon>Clostridium</taxon>
    </lineage>
</organism>
<gene>
    <name evidence="1" type="ORF">FC794_00380</name>
</gene>
<reference evidence="1 2" key="1">
    <citation type="submission" date="2019-04" db="EMBL/GenBank/DDBJ databases">
        <title>Genome sequencing of Clostridium botulinum Groups I-IV and Clostridium butyricum.</title>
        <authorList>
            <person name="Brunt J."/>
            <person name="Van Vliet A.H.M."/>
            <person name="Stringer S.C."/>
            <person name="Carter A.T."/>
            <person name="Peck M.W."/>
        </authorList>
    </citation>
    <scope>NUCLEOTIDE SEQUENCE [LARGE SCALE GENOMIC DNA]</scope>
    <source>
        <strain evidence="1 2">IFR 18/037</strain>
    </source>
</reference>